<dbReference type="Gene3D" id="2.10.10.20">
    <property type="entry name" value="Carbohydrate-binding module superfamily 5/12"/>
    <property type="match status" value="2"/>
</dbReference>
<protein>
    <submittedName>
        <fullName evidence="7">Lytic polysaccharide monooxygenase</fullName>
    </submittedName>
</protein>
<dbReference type="RefSeq" id="WP_274144069.1">
    <property type="nucleotide sequence ID" value="NZ_JAJUBB010000017.1"/>
</dbReference>
<keyword evidence="3 5" id="KW-0732">Signal</keyword>
<dbReference type="InterPro" id="IPR003610">
    <property type="entry name" value="CBM5/12"/>
</dbReference>
<dbReference type="SUPFAM" id="SSF81296">
    <property type="entry name" value="E set domains"/>
    <property type="match status" value="1"/>
</dbReference>
<dbReference type="SUPFAM" id="SSF51055">
    <property type="entry name" value="Carbohydrate binding domain"/>
    <property type="match status" value="2"/>
</dbReference>
<dbReference type="InterPro" id="IPR014756">
    <property type="entry name" value="Ig_E-set"/>
</dbReference>
<feature type="signal peptide" evidence="5">
    <location>
        <begin position="1"/>
        <end position="27"/>
    </location>
</feature>
<evidence type="ECO:0000256" key="5">
    <source>
        <dbReference type="SAM" id="SignalP"/>
    </source>
</evidence>
<keyword evidence="4" id="KW-0378">Hydrolase</keyword>
<dbReference type="SMART" id="SM00495">
    <property type="entry name" value="ChtBD3"/>
    <property type="match status" value="2"/>
</dbReference>
<organism evidence="7 8">
    <name type="scientific">Enterovibrio qingdaonensis</name>
    <dbReference type="NCBI Taxonomy" id="2899818"/>
    <lineage>
        <taxon>Bacteria</taxon>
        <taxon>Pseudomonadati</taxon>
        <taxon>Pseudomonadota</taxon>
        <taxon>Gammaproteobacteria</taxon>
        <taxon>Vibrionales</taxon>
        <taxon>Vibrionaceae</taxon>
        <taxon>Enterovibrio</taxon>
    </lineage>
</organism>
<evidence type="ECO:0000256" key="4">
    <source>
        <dbReference type="ARBA" id="ARBA00022801"/>
    </source>
</evidence>
<dbReference type="CDD" id="cd21177">
    <property type="entry name" value="LPMO_AA10"/>
    <property type="match status" value="1"/>
</dbReference>
<evidence type="ECO:0000313" key="7">
    <source>
        <dbReference type="EMBL" id="MDD1783318.1"/>
    </source>
</evidence>
<dbReference type="CDD" id="cd12215">
    <property type="entry name" value="ChiC_BD"/>
    <property type="match status" value="2"/>
</dbReference>
<proteinExistence type="predicted"/>
<dbReference type="Gene3D" id="2.70.50.50">
    <property type="entry name" value="chitin-binding protein cbp21"/>
    <property type="match status" value="1"/>
</dbReference>
<sequence>MLRTRLLPYVAVASAVSSIAITSNVSAHGYMDYPPSRQEICYRDGGYWDSNDGSTIPNAACRNAYVESGWYPFVQKSEFAKLVSDYNNQTAVELAVPDGELCSAADPKKSGMNTPSTEWQKTPIDPSLNGKLTLLYNAMTPHNPSFWKIYLSNASYNPAVDTLKWTDLDILAEFGNVPVVEINGTKYYQMEITLPTDRVGDAILFSRWQREDPAGEGFYNCSDISFGGDVTPPTWTNIGNAIKSTTNANAGDTVWFRLFDANGTETIFEKLPIDATNESEAVWTTQLAEIVNASTIALMGKQATDGTITWDSNDIYANAVYAIDKNSTFQLEVKAAPSNNAPALSAPSLVSVESGKNVTIAISASDPDNDALTFTASSGTLSVTGNNASLLYVAPTTTTDIAEQLLVTVSDGTATTNATITVNITGSGAVGETNWSADVVYLGGDKVTHFGTTYTAQWWTKGQEPGTSSAWVADKAPGDTAWSTDSTYTSGDTVTYQGKAYKAKWWTKGDVPSNGGPWQEII</sequence>
<keyword evidence="2" id="KW-0147">Chitin-binding</keyword>
<comment type="caution">
    <text evidence="7">The sequence shown here is derived from an EMBL/GenBank/DDBJ whole genome shotgun (WGS) entry which is preliminary data.</text>
</comment>
<evidence type="ECO:0000256" key="3">
    <source>
        <dbReference type="ARBA" id="ARBA00022729"/>
    </source>
</evidence>
<evidence type="ECO:0000259" key="6">
    <source>
        <dbReference type="SMART" id="SM00495"/>
    </source>
</evidence>
<feature type="domain" description="Chitin-binding type-3" evidence="6">
    <location>
        <begin position="479"/>
        <end position="521"/>
    </location>
</feature>
<dbReference type="InterPro" id="IPR041029">
    <property type="entry name" value="GbpA_2"/>
</dbReference>
<evidence type="ECO:0000256" key="2">
    <source>
        <dbReference type="ARBA" id="ARBA00022669"/>
    </source>
</evidence>
<dbReference type="Gene3D" id="3.30.70.2150">
    <property type="match status" value="1"/>
</dbReference>
<reference evidence="7" key="1">
    <citation type="submission" date="2021-12" db="EMBL/GenBank/DDBJ databases">
        <title>Enterovibrio ZSDZ35 sp. nov. and Enterovibrio ZSDZ42 sp. nov., isolated from coastal seawater in Qingdao.</title>
        <authorList>
            <person name="Zhang P."/>
        </authorList>
    </citation>
    <scope>NUCLEOTIDE SEQUENCE</scope>
    <source>
        <strain evidence="7">ZSDZ35</strain>
    </source>
</reference>
<name>A0ABT5QRL0_9GAMM</name>
<dbReference type="Pfam" id="PF18416">
    <property type="entry name" value="GbpA_2"/>
    <property type="match status" value="1"/>
</dbReference>
<dbReference type="Proteomes" id="UP001149821">
    <property type="component" value="Unassembled WGS sequence"/>
</dbReference>
<dbReference type="Pfam" id="PF02839">
    <property type="entry name" value="CBM_5_12"/>
    <property type="match status" value="2"/>
</dbReference>
<evidence type="ECO:0000313" key="8">
    <source>
        <dbReference type="Proteomes" id="UP001149821"/>
    </source>
</evidence>
<dbReference type="PANTHER" id="PTHR34823:SF1">
    <property type="entry name" value="CHITIN-BINDING TYPE-4 DOMAIN-CONTAINING PROTEIN"/>
    <property type="match status" value="1"/>
</dbReference>
<evidence type="ECO:0000256" key="1">
    <source>
        <dbReference type="ARBA" id="ARBA00022525"/>
    </source>
</evidence>
<dbReference type="PANTHER" id="PTHR34823">
    <property type="entry name" value="GLCNAC-BINDING PROTEIN A"/>
    <property type="match status" value="1"/>
</dbReference>
<dbReference type="InterPro" id="IPR036573">
    <property type="entry name" value="CBM_sf_5/12"/>
</dbReference>
<dbReference type="GO" id="GO:0004497">
    <property type="term" value="F:monooxygenase activity"/>
    <property type="evidence" value="ECO:0007669"/>
    <property type="project" value="UniProtKB-KW"/>
</dbReference>
<feature type="chain" id="PRO_5046429951" evidence="5">
    <location>
        <begin position="28"/>
        <end position="522"/>
    </location>
</feature>
<dbReference type="InterPro" id="IPR004302">
    <property type="entry name" value="Cellulose/chitin-bd_N"/>
</dbReference>
<keyword evidence="8" id="KW-1185">Reference proteome</keyword>
<dbReference type="Pfam" id="PF17963">
    <property type="entry name" value="Big_9"/>
    <property type="match status" value="1"/>
</dbReference>
<dbReference type="Pfam" id="PF03067">
    <property type="entry name" value="LPMO_10"/>
    <property type="match status" value="1"/>
</dbReference>
<keyword evidence="1" id="KW-0964">Secreted</keyword>
<keyword evidence="7" id="KW-0560">Oxidoreductase</keyword>
<feature type="domain" description="Chitin-binding type-3" evidence="6">
    <location>
        <begin position="432"/>
        <end position="474"/>
    </location>
</feature>
<dbReference type="InterPro" id="IPR051024">
    <property type="entry name" value="GlcNAc_Chitin_IntDeg"/>
</dbReference>
<gene>
    <name evidence="7" type="ORF">LRP49_19290</name>
</gene>
<accession>A0ABT5QRL0</accession>
<dbReference type="EMBL" id="JAJUBB010000017">
    <property type="protein sequence ID" value="MDD1783318.1"/>
    <property type="molecule type" value="Genomic_DNA"/>
</dbReference>
<keyword evidence="7" id="KW-0503">Monooxygenase</keyword>